<evidence type="ECO:0000256" key="11">
    <source>
        <dbReference type="HAMAP-Rule" id="MF_00497"/>
    </source>
</evidence>
<comment type="catalytic activity">
    <reaction evidence="11">
        <text>sn-glycerol 1-phosphate + NADP(+) = dihydroxyacetone phosphate + NADPH + H(+)</text>
        <dbReference type="Rhea" id="RHEA:21416"/>
        <dbReference type="ChEBI" id="CHEBI:15378"/>
        <dbReference type="ChEBI" id="CHEBI:57642"/>
        <dbReference type="ChEBI" id="CHEBI:57685"/>
        <dbReference type="ChEBI" id="CHEBI:57783"/>
        <dbReference type="ChEBI" id="CHEBI:58349"/>
        <dbReference type="EC" id="1.1.1.261"/>
    </reaction>
</comment>
<keyword evidence="8 11" id="KW-0443">Lipid metabolism</keyword>
<keyword evidence="4 11" id="KW-0862">Zinc</keyword>
<evidence type="ECO:0000256" key="7">
    <source>
        <dbReference type="ARBA" id="ARBA00023027"/>
    </source>
</evidence>
<protein>
    <recommendedName>
        <fullName evidence="11">Glycerol-1-phosphate dehydrogenase [NAD(P)+]</fullName>
        <shortName evidence="11">G1P dehydrogenase</shortName>
        <shortName evidence="11">G1PDH</shortName>
        <ecNumber evidence="11">1.1.1.261</ecNumber>
    </recommendedName>
    <alternativeName>
        <fullName evidence="11">Enantiomeric glycerophosphate synthase</fullName>
    </alternativeName>
    <alternativeName>
        <fullName evidence="11">sn-glycerol-1-phosphate dehydrogenase</fullName>
    </alternativeName>
</protein>
<dbReference type="GO" id="GO:0106357">
    <property type="term" value="F:glycerol-1-phosphate dehydrogenase (NAD+) activity"/>
    <property type="evidence" value="ECO:0007669"/>
    <property type="project" value="RHEA"/>
</dbReference>
<feature type="binding site" evidence="11 14">
    <location>
        <begin position="98"/>
        <end position="102"/>
    </location>
    <ligand>
        <name>NAD(+)</name>
        <dbReference type="ChEBI" id="CHEBI:57540"/>
    </ligand>
</feature>
<evidence type="ECO:0000256" key="8">
    <source>
        <dbReference type="ARBA" id="ARBA00023098"/>
    </source>
</evidence>
<feature type="binding site" evidence="12">
    <location>
        <position position="252"/>
    </location>
    <ligand>
        <name>glycerol</name>
        <dbReference type="ChEBI" id="CHEBI:17754"/>
    </ligand>
</feature>
<evidence type="ECO:0000256" key="3">
    <source>
        <dbReference type="ARBA" id="ARBA00022723"/>
    </source>
</evidence>
<feature type="binding site" evidence="12">
    <location>
        <position position="172"/>
    </location>
    <ligand>
        <name>glycerol</name>
        <dbReference type="ChEBI" id="CHEBI:17754"/>
    </ligand>
</feature>
<gene>
    <name evidence="11" type="primary">egsA</name>
    <name evidence="15" type="ORF">DRJ31_00255</name>
</gene>
<dbReference type="SUPFAM" id="SSF56796">
    <property type="entry name" value="Dehydroquinate synthase-like"/>
    <property type="match status" value="1"/>
</dbReference>
<reference evidence="15 16" key="1">
    <citation type="submission" date="2018-06" db="EMBL/GenBank/DDBJ databases">
        <title>Extensive metabolic versatility and redundancy in microbially diverse, dynamic hydrothermal sediments.</title>
        <authorList>
            <person name="Dombrowski N."/>
            <person name="Teske A."/>
            <person name="Baker B.J."/>
        </authorList>
    </citation>
    <scope>NUCLEOTIDE SEQUENCE [LARGE SCALE GENOMIC DNA]</scope>
    <source>
        <strain evidence="15">B66_G16</strain>
    </source>
</reference>
<dbReference type="AlphaFoldDB" id="A0A497EUQ0"/>
<accession>A0A497EUQ0</accession>
<dbReference type="GO" id="GO:0046872">
    <property type="term" value="F:metal ion binding"/>
    <property type="evidence" value="ECO:0007669"/>
    <property type="project" value="UniProtKB-KW"/>
</dbReference>
<evidence type="ECO:0000256" key="4">
    <source>
        <dbReference type="ARBA" id="ARBA00022833"/>
    </source>
</evidence>
<dbReference type="EC" id="1.1.1.261" evidence="11"/>
<proteinExistence type="inferred from homology"/>
<dbReference type="UniPathway" id="UPA00940"/>
<evidence type="ECO:0000256" key="2">
    <source>
        <dbReference type="ARBA" id="ARBA00022516"/>
    </source>
</evidence>
<dbReference type="PANTHER" id="PTHR43616">
    <property type="entry name" value="GLYCEROL DEHYDROGENASE"/>
    <property type="match status" value="1"/>
</dbReference>
<dbReference type="InterPro" id="IPR023002">
    <property type="entry name" value="G1P_dehydrogenase_arc"/>
</dbReference>
<dbReference type="Gene3D" id="1.20.1090.10">
    <property type="entry name" value="Dehydroquinate synthase-like - alpha domain"/>
    <property type="match status" value="1"/>
</dbReference>
<keyword evidence="10 11" id="KW-1208">Phospholipid metabolism</keyword>
<evidence type="ECO:0000256" key="10">
    <source>
        <dbReference type="ARBA" id="ARBA00023264"/>
    </source>
</evidence>
<keyword evidence="9 11" id="KW-0594">Phospholipid biosynthesis</keyword>
<dbReference type="Gene3D" id="3.40.50.1970">
    <property type="match status" value="1"/>
</dbReference>
<evidence type="ECO:0000313" key="16">
    <source>
        <dbReference type="Proteomes" id="UP000278475"/>
    </source>
</evidence>
<feature type="binding site" evidence="11">
    <location>
        <position position="268"/>
    </location>
    <ligand>
        <name>Zn(2+)</name>
        <dbReference type="ChEBI" id="CHEBI:29105"/>
        <note>catalytic</note>
    </ligand>
</feature>
<keyword evidence="3 11" id="KW-0479">Metal-binding</keyword>
<evidence type="ECO:0000256" key="13">
    <source>
        <dbReference type="PIRSR" id="PIRSR000112-2"/>
    </source>
</evidence>
<dbReference type="PIRSF" id="PIRSF000112">
    <property type="entry name" value="Glycerol_dehydrogenase"/>
    <property type="match status" value="1"/>
</dbReference>
<dbReference type="InterPro" id="IPR032837">
    <property type="entry name" value="G1PDH"/>
</dbReference>
<feature type="binding site" evidence="11 14">
    <location>
        <begin position="120"/>
        <end position="123"/>
    </location>
    <ligand>
        <name>NAD(+)</name>
        <dbReference type="ChEBI" id="CHEBI:57540"/>
    </ligand>
</feature>
<dbReference type="GO" id="GO:0006650">
    <property type="term" value="P:glycerophospholipid metabolic process"/>
    <property type="evidence" value="ECO:0007669"/>
    <property type="project" value="UniProtKB-UniRule"/>
</dbReference>
<feature type="binding site" evidence="11 14">
    <location>
        <position position="129"/>
    </location>
    <ligand>
        <name>NAD(+)</name>
        <dbReference type="ChEBI" id="CHEBI:57540"/>
    </ligand>
</feature>
<comment type="similarity">
    <text evidence="11">Belongs to the glycerol-1-phosphate dehydrogenase family.</text>
</comment>
<feature type="binding site" evidence="11">
    <location>
        <position position="256"/>
    </location>
    <ligand>
        <name>substrate</name>
    </ligand>
</feature>
<dbReference type="Proteomes" id="UP000278475">
    <property type="component" value="Unassembled WGS sequence"/>
</dbReference>
<dbReference type="GO" id="GO:0008654">
    <property type="term" value="P:phospholipid biosynthetic process"/>
    <property type="evidence" value="ECO:0007669"/>
    <property type="project" value="UniProtKB-KW"/>
</dbReference>
<evidence type="ECO:0000256" key="14">
    <source>
        <dbReference type="PIRSR" id="PIRSR000112-3"/>
    </source>
</evidence>
<keyword evidence="2 11" id="KW-0444">Lipid biosynthesis</keyword>
<comment type="pathway">
    <text evidence="11">Membrane lipid metabolism; glycerophospholipid metabolism.</text>
</comment>
<dbReference type="NCBIfam" id="NF002022">
    <property type="entry name" value="PRK00843.1"/>
    <property type="match status" value="1"/>
</dbReference>
<feature type="binding site" evidence="11">
    <location>
        <position position="172"/>
    </location>
    <ligand>
        <name>Zn(2+)</name>
        <dbReference type="ChEBI" id="CHEBI:29105"/>
        <note>catalytic</note>
    </ligand>
</feature>
<dbReference type="InterPro" id="IPR016205">
    <property type="entry name" value="Glycerol_DH"/>
</dbReference>
<dbReference type="EMBL" id="QMQV01000001">
    <property type="protein sequence ID" value="RLE50752.1"/>
    <property type="molecule type" value="Genomic_DNA"/>
</dbReference>
<comment type="function">
    <text evidence="11">Catalyzes the NAD(P)H-dependent reduction of dihydroxyacetonephosphate (DHAP or glycerone phosphate) to glycerol 1-phosphate (G1P). The G1P thus generated is used as the glycerophosphate backbone of phospholipids in the cellular membranes of Archaea.</text>
</comment>
<name>A0A497EUQ0_9CREN</name>
<evidence type="ECO:0000256" key="12">
    <source>
        <dbReference type="PIRSR" id="PIRSR000112-1"/>
    </source>
</evidence>
<evidence type="ECO:0000256" key="1">
    <source>
        <dbReference type="ARBA" id="ARBA00022490"/>
    </source>
</evidence>
<dbReference type="Pfam" id="PF13685">
    <property type="entry name" value="Fe-ADH_2"/>
    <property type="match status" value="1"/>
</dbReference>
<keyword evidence="5 11" id="KW-0521">NADP</keyword>
<sequence>MRFHAIHLPRFVLVGEGVIESVGKVCLDLGFNKGFSILVLSGNTATKRYGEIVLNSLMDSGFNASLSTIEESSSFFFEKVLSAAQEVKPSLIIGVGGGKAIDIAKLSSFKLGLQFISVPTSASHDGIASPRASLMNERGALSEQAHPPIAIIADVDVIYSAPKRLLVSGCGDILGKFTAVRDWQLAHKLRGEYYGEYSASLALLAAKMVKKDAEMIGKHRKESVRTVIEALISCGYAMSIAGSSRPCSGSEHLFSHALSRVSKTNALHGEKVGVGAIMMMYLHGGDWKGLRNALKALGAPTTAKELGVTAEEVIQALTLAHTIRPERYTILGDKGITPKAAEELAIATGVID</sequence>
<dbReference type="CDD" id="cd08173">
    <property type="entry name" value="Gro1PDH"/>
    <property type="match status" value="1"/>
</dbReference>
<dbReference type="HAMAP" id="MF_00497_A">
    <property type="entry name" value="G1P_dehydrogenase_A"/>
    <property type="match status" value="1"/>
</dbReference>
<evidence type="ECO:0000256" key="6">
    <source>
        <dbReference type="ARBA" id="ARBA00023002"/>
    </source>
</evidence>
<organism evidence="15 16">
    <name type="scientific">Thermoproteota archaeon</name>
    <dbReference type="NCBI Taxonomy" id="2056631"/>
    <lineage>
        <taxon>Archaea</taxon>
        <taxon>Thermoproteota</taxon>
    </lineage>
</organism>
<feature type="binding site" evidence="11">
    <location>
        <position position="125"/>
    </location>
    <ligand>
        <name>substrate</name>
    </ligand>
</feature>
<feature type="binding site" evidence="12">
    <location>
        <position position="268"/>
    </location>
    <ligand>
        <name>glycerol</name>
        <dbReference type="ChEBI" id="CHEBI:17754"/>
    </ligand>
</feature>
<comment type="caution">
    <text evidence="15">The sequence shown here is derived from an EMBL/GenBank/DDBJ whole genome shotgun (WGS) entry which is preliminary data.</text>
</comment>
<keyword evidence="7 11" id="KW-0520">NAD</keyword>
<dbReference type="PANTHER" id="PTHR43616:SF5">
    <property type="entry name" value="GLYCEROL DEHYDROGENASE 1"/>
    <property type="match status" value="1"/>
</dbReference>
<comment type="subcellular location">
    <subcellularLocation>
        <location evidence="11">Cytoplasm</location>
    </subcellularLocation>
</comment>
<evidence type="ECO:0000313" key="15">
    <source>
        <dbReference type="EMBL" id="RLE50752.1"/>
    </source>
</evidence>
<feature type="binding site" evidence="11">
    <location>
        <position position="252"/>
    </location>
    <ligand>
        <name>Zn(2+)</name>
        <dbReference type="ChEBI" id="CHEBI:29105"/>
        <note>catalytic</note>
    </ligand>
</feature>
<keyword evidence="6 11" id="KW-0560">Oxidoreductase</keyword>
<comment type="catalytic activity">
    <reaction evidence="11">
        <text>sn-glycerol 1-phosphate + NAD(+) = dihydroxyacetone phosphate + NADH + H(+)</text>
        <dbReference type="Rhea" id="RHEA:21412"/>
        <dbReference type="ChEBI" id="CHEBI:15378"/>
        <dbReference type="ChEBI" id="CHEBI:57540"/>
        <dbReference type="ChEBI" id="CHEBI:57642"/>
        <dbReference type="ChEBI" id="CHEBI:57685"/>
        <dbReference type="ChEBI" id="CHEBI:57945"/>
        <dbReference type="EC" id="1.1.1.261"/>
    </reaction>
</comment>
<keyword evidence="1 11" id="KW-0963">Cytoplasm</keyword>
<evidence type="ECO:0000256" key="5">
    <source>
        <dbReference type="ARBA" id="ARBA00022857"/>
    </source>
</evidence>
<dbReference type="GO" id="GO:0005737">
    <property type="term" value="C:cytoplasm"/>
    <property type="evidence" value="ECO:0007669"/>
    <property type="project" value="UniProtKB-SubCell"/>
</dbReference>
<evidence type="ECO:0000256" key="9">
    <source>
        <dbReference type="ARBA" id="ARBA00023209"/>
    </source>
</evidence>
<comment type="cofactor">
    <cofactor evidence="11 12">
        <name>Zn(2+)</name>
        <dbReference type="ChEBI" id="CHEBI:29105"/>
    </cofactor>
    <text evidence="11 12">Binds 1 zinc ion per subunit.</text>
</comment>
<feature type="binding site" evidence="11">
    <location>
        <position position="172"/>
    </location>
    <ligand>
        <name>substrate</name>
    </ligand>
</feature>
<dbReference type="GO" id="GO:0106358">
    <property type="term" value="F:glycerol-1-phosphate dehydrogenase (NADP+) activity"/>
    <property type="evidence" value="ECO:0007669"/>
    <property type="project" value="RHEA"/>
</dbReference>
<feature type="binding site" evidence="13">
    <location>
        <position position="125"/>
    </location>
    <ligand>
        <name>glycerol</name>
        <dbReference type="ChEBI" id="CHEBI:17754"/>
    </ligand>
</feature>